<dbReference type="GO" id="GO:0080120">
    <property type="term" value="P:CAAX-box protein maturation"/>
    <property type="evidence" value="ECO:0007669"/>
    <property type="project" value="UniProtKB-ARBA"/>
</dbReference>
<evidence type="ECO:0000259" key="3">
    <source>
        <dbReference type="Pfam" id="PF02517"/>
    </source>
</evidence>
<dbReference type="GO" id="GO:0004175">
    <property type="term" value="F:endopeptidase activity"/>
    <property type="evidence" value="ECO:0007669"/>
    <property type="project" value="UniProtKB-ARBA"/>
</dbReference>
<reference evidence="4 5" key="1">
    <citation type="journal article" date="2014" name="Genome Announc.">
        <title>Whole-Genome Sequence of Streptococcus suis Serotype 4 Reference Strain 6407.</title>
        <authorList>
            <person name="Wang K."/>
            <person name="Chen J."/>
            <person name="Yao H."/>
            <person name="Lu C."/>
        </authorList>
    </citation>
    <scope>NUCLEOTIDE SEQUENCE [LARGE SCALE GENOMIC DNA]</scope>
    <source>
        <strain evidence="4">6407</strain>
    </source>
</reference>
<name>A0A075SFH7_STRSU</name>
<feature type="transmembrane region" description="Helical" evidence="2">
    <location>
        <begin position="71"/>
        <end position="94"/>
    </location>
</feature>
<feature type="transmembrane region" description="Helical" evidence="2">
    <location>
        <begin position="176"/>
        <end position="194"/>
    </location>
</feature>
<dbReference type="PANTHER" id="PTHR36435:SF1">
    <property type="entry name" value="CAAX AMINO TERMINAL PROTEASE FAMILY PROTEIN"/>
    <property type="match status" value="1"/>
</dbReference>
<feature type="transmembrane region" description="Helical" evidence="2">
    <location>
        <begin position="114"/>
        <end position="138"/>
    </location>
</feature>
<dbReference type="InterPro" id="IPR052710">
    <property type="entry name" value="CAAX_protease"/>
</dbReference>
<dbReference type="AlphaFoldDB" id="A0A075SFH7"/>
<proteinExistence type="inferred from homology"/>
<dbReference type="PATRIC" id="fig|1214179.4.peg.46"/>
<dbReference type="HOGENOM" id="CLU_091590_0_0_9"/>
<accession>A0A075SFH7</accession>
<evidence type="ECO:0000313" key="5">
    <source>
        <dbReference type="Proteomes" id="UP000028185"/>
    </source>
</evidence>
<keyword evidence="2" id="KW-1133">Transmembrane helix</keyword>
<evidence type="ECO:0000313" key="4">
    <source>
        <dbReference type="EMBL" id="AIG42598.1"/>
    </source>
</evidence>
<keyword evidence="2" id="KW-0472">Membrane</keyword>
<feature type="transmembrane region" description="Helical" evidence="2">
    <location>
        <begin position="33"/>
        <end position="51"/>
    </location>
</feature>
<keyword evidence="2" id="KW-0812">Transmembrane</keyword>
<feature type="transmembrane region" description="Helical" evidence="2">
    <location>
        <begin position="9"/>
        <end position="27"/>
    </location>
</feature>
<organism evidence="4 5">
    <name type="scientific">Streptococcus suis 6407</name>
    <dbReference type="NCBI Taxonomy" id="1214179"/>
    <lineage>
        <taxon>Bacteria</taxon>
        <taxon>Bacillati</taxon>
        <taxon>Bacillota</taxon>
        <taxon>Bacilli</taxon>
        <taxon>Lactobacillales</taxon>
        <taxon>Streptococcaceae</taxon>
        <taxon>Streptococcus</taxon>
    </lineage>
</organism>
<protein>
    <recommendedName>
        <fullName evidence="3">CAAX prenyl protease 2/Lysostaphin resistance protein A-like domain-containing protein</fullName>
    </recommendedName>
</protein>
<gene>
    <name evidence="4" type="ORF">ID09_00315</name>
</gene>
<dbReference type="PANTHER" id="PTHR36435">
    <property type="entry name" value="SLR1288 PROTEIN"/>
    <property type="match status" value="1"/>
</dbReference>
<dbReference type="Pfam" id="PF02517">
    <property type="entry name" value="Rce1-like"/>
    <property type="match status" value="1"/>
</dbReference>
<feature type="domain" description="CAAX prenyl protease 2/Lysostaphin resistance protein A-like" evidence="3">
    <location>
        <begin position="120"/>
        <end position="212"/>
    </location>
</feature>
<feature type="transmembrane region" description="Helical" evidence="2">
    <location>
        <begin position="201"/>
        <end position="220"/>
    </location>
</feature>
<sequence length="221" mass="24939">MALPKKETLVFLFFYTFIFLLNGYQLLPRAVWGPFQLAAYVLLALLGLYVWRRELADKLGWIVQHKWKSCLILLLGYALAICCDGVFSLILAYLQELAGGTVTMANEGNIGKILQLYPAWMIIPIVGILGPIVEELFYRQFLASYLEDRFGRAVAIGLSGLLFAASHLHSWELREVIGLLGYLGSGLVYSGLFLKTNRNIYFSSILHIFGNSSLLLIYYLQ</sequence>
<dbReference type="RefSeq" id="WP_024381977.1">
    <property type="nucleotide sequence ID" value="NZ_ALLE01000048.1"/>
</dbReference>
<dbReference type="EMBL" id="CP008921">
    <property type="protein sequence ID" value="AIG42598.1"/>
    <property type="molecule type" value="Genomic_DNA"/>
</dbReference>
<evidence type="ECO:0000256" key="2">
    <source>
        <dbReference type="SAM" id="Phobius"/>
    </source>
</evidence>
<feature type="transmembrane region" description="Helical" evidence="2">
    <location>
        <begin position="150"/>
        <end position="170"/>
    </location>
</feature>
<dbReference type="Proteomes" id="UP000028185">
    <property type="component" value="Chromosome"/>
</dbReference>
<evidence type="ECO:0000256" key="1">
    <source>
        <dbReference type="ARBA" id="ARBA00009067"/>
    </source>
</evidence>
<comment type="similarity">
    <text evidence="1">Belongs to the UPF0177 family.</text>
</comment>
<dbReference type="InterPro" id="IPR003675">
    <property type="entry name" value="Rce1/LyrA-like_dom"/>
</dbReference>